<name>A0A3B0K184_DROGU</name>
<sequence>MDAAVCKQAPPPKETKPSSSEAEKAPTQPAIIVELPPSDKSTKPPVTREETLRQIKQIRARKKRIIYYKRRSIRWLRRLKQFPDSKLDALKRALPMYKAHYKRLAEYKLEKAEYLRRRLARRSSSVSSYSRSRSNSRSRSHSRSDSHSRSRSESNSPELICLDDTENEDSPEKVEPVAQTARQMTPVKEDNQKSIPMRQVDFEKHPPPLTPENGSVLDEFLTMKAPIDQVLQQQVGKEMDAYDLAQFSATMKQLTEIAQPKEEAAPVVVPTEPLKRRRSVTPPPLASSQDKRSKQEFPDTDDDDEGIEFIPVVQAAPEPPIRAVVTQQQYLQPPMQRPQHPPVQEKTQQQQPQPLIEKPQPQQHLQPQIQPQILSQMSVQMQMPRQQPMLIKRKAQQPQQHHPQPLPQQTPPRPQHPQQQQQQPQLPLQQKPQQDPRMIGFKLSTPYSLAPGAGAGPGAIQQAVNLTAMAYSLNTPSPPAVPMEISYPTAKLPQTAANPVNLQMPTQAQQPRPPPLASPQPQPHPQQQPLPQAQTQTQTFAVPHQPKPRRSETVSTQTTQAAQTTQPTPQNLNQNQNPPTAQNAPPLPRPKAPPVDLGNPDANFHYHLRSLYEEMDTQLKSKISQVKPELKVLAKERERVEFEIKSLDKQIKRNEDECNRLHYLRLVQNELRVRLQVKERVAIIQSLVPSLLSQNSSFSELREMQSMLGESVGPDDISDAVDRCLDKMEQNKSNMELIRTTLGVAKAPKREPTASSTLRPAPQHFEELLQQRSRNSLPAMRPRRGSIHDINDLYEQRRQSVEDRHIPSSSLEYMDGRHSQAQVGASFSQRLPKSPSLEFLAARQGQGQAPPHHRSQSSLQGQSGIETLMKPLYNSSPLAHLGPPANRNREEMHSNYNNESYSSGGERQQMQRIARSLDNYSRRPQTGGEGAALMNGQGNPFCVECGRNEAKFMCSNCFTHWYCSEVCQVSDITCNPTEPINHFLLYTIFSYAPGMRTPRCVANKSAIQHYYLCKTISKVNITHNP</sequence>
<keyword evidence="1" id="KW-0175">Coiled coil</keyword>
<evidence type="ECO:0000256" key="2">
    <source>
        <dbReference type="SAM" id="MobiDB-lite"/>
    </source>
</evidence>
<dbReference type="PANTHER" id="PTHR13328">
    <property type="entry name" value="NEGATIVE ELONGATION FACTOR A NELF-A"/>
    <property type="match status" value="1"/>
</dbReference>
<dbReference type="AlphaFoldDB" id="A0A3B0K184"/>
<proteinExistence type="predicted"/>
<feature type="compositionally biased region" description="Low complexity" evidence="2">
    <location>
        <begin position="529"/>
        <end position="543"/>
    </location>
</feature>
<feature type="region of interest" description="Disordered" evidence="2">
    <location>
        <begin position="120"/>
        <end position="192"/>
    </location>
</feature>
<dbReference type="OrthoDB" id="432970at2759"/>
<feature type="compositionally biased region" description="Acidic residues" evidence="2">
    <location>
        <begin position="298"/>
        <end position="307"/>
    </location>
</feature>
<feature type="compositionally biased region" description="Basic and acidic residues" evidence="2">
    <location>
        <begin position="13"/>
        <end position="24"/>
    </location>
</feature>
<feature type="compositionally biased region" description="Low complexity" evidence="2">
    <location>
        <begin position="894"/>
        <end position="906"/>
    </location>
</feature>
<keyword evidence="4" id="KW-1185">Reference proteome</keyword>
<dbReference type="SUPFAM" id="SSF144232">
    <property type="entry name" value="HIT/MYND zinc finger-like"/>
    <property type="match status" value="1"/>
</dbReference>
<feature type="compositionally biased region" description="Low complexity" evidence="2">
    <location>
        <begin position="342"/>
        <end position="368"/>
    </location>
</feature>
<dbReference type="InterPro" id="IPR052828">
    <property type="entry name" value="NELF-A_domain"/>
</dbReference>
<feature type="compositionally biased region" description="Pro residues" evidence="2">
    <location>
        <begin position="511"/>
        <end position="528"/>
    </location>
</feature>
<feature type="region of interest" description="Disordered" evidence="2">
    <location>
        <begin position="874"/>
        <end position="910"/>
    </location>
</feature>
<dbReference type="PANTHER" id="PTHR13328:SF4">
    <property type="entry name" value="NEGATIVE ELONGATION FACTOR A"/>
    <property type="match status" value="1"/>
</dbReference>
<feature type="region of interest" description="Disordered" evidence="2">
    <location>
        <begin position="1"/>
        <end position="50"/>
    </location>
</feature>
<feature type="compositionally biased region" description="Low complexity" evidence="2">
    <location>
        <begin position="556"/>
        <end position="584"/>
    </location>
</feature>
<feature type="region of interest" description="Disordered" evidence="2">
    <location>
        <begin position="505"/>
        <end position="600"/>
    </location>
</feature>
<reference evidence="4" key="1">
    <citation type="submission" date="2018-01" db="EMBL/GenBank/DDBJ databases">
        <authorList>
            <person name="Alioto T."/>
            <person name="Alioto T."/>
        </authorList>
    </citation>
    <scope>NUCLEOTIDE SEQUENCE [LARGE SCALE GENOMIC DNA]</scope>
</reference>
<evidence type="ECO:0000256" key="1">
    <source>
        <dbReference type="SAM" id="Coils"/>
    </source>
</evidence>
<feature type="compositionally biased region" description="Low complexity" evidence="2">
    <location>
        <begin position="416"/>
        <end position="433"/>
    </location>
</feature>
<feature type="compositionally biased region" description="Low complexity" evidence="2">
    <location>
        <begin position="122"/>
        <end position="133"/>
    </location>
</feature>
<evidence type="ECO:0000313" key="4">
    <source>
        <dbReference type="Proteomes" id="UP000268350"/>
    </source>
</evidence>
<feature type="coiled-coil region" evidence="1">
    <location>
        <begin position="630"/>
        <end position="657"/>
    </location>
</feature>
<feature type="compositionally biased region" description="Basic and acidic residues" evidence="2">
    <location>
        <begin position="142"/>
        <end position="152"/>
    </location>
</feature>
<feature type="compositionally biased region" description="Basic and acidic residues" evidence="2">
    <location>
        <begin position="40"/>
        <end position="50"/>
    </location>
</feature>
<gene>
    <name evidence="3" type="ORF">DGUA_6G009408</name>
</gene>
<evidence type="ECO:0000313" key="3">
    <source>
        <dbReference type="EMBL" id="SPP87083.1"/>
    </source>
</evidence>
<feature type="region of interest" description="Disordered" evidence="2">
    <location>
        <begin position="381"/>
        <end position="434"/>
    </location>
</feature>
<dbReference type="Proteomes" id="UP000268350">
    <property type="component" value="Unassembled WGS sequence"/>
</dbReference>
<accession>A0A3B0K184</accession>
<dbReference type="EMBL" id="OUUW01000012">
    <property type="protein sequence ID" value="SPP87083.1"/>
    <property type="molecule type" value="Genomic_DNA"/>
</dbReference>
<organism evidence="3 4">
    <name type="scientific">Drosophila guanche</name>
    <name type="common">Fruit fly</name>
    <dbReference type="NCBI Taxonomy" id="7266"/>
    <lineage>
        <taxon>Eukaryota</taxon>
        <taxon>Metazoa</taxon>
        <taxon>Ecdysozoa</taxon>
        <taxon>Arthropoda</taxon>
        <taxon>Hexapoda</taxon>
        <taxon>Insecta</taxon>
        <taxon>Pterygota</taxon>
        <taxon>Neoptera</taxon>
        <taxon>Endopterygota</taxon>
        <taxon>Diptera</taxon>
        <taxon>Brachycera</taxon>
        <taxon>Muscomorpha</taxon>
        <taxon>Ephydroidea</taxon>
        <taxon>Drosophilidae</taxon>
        <taxon>Drosophila</taxon>
        <taxon>Sophophora</taxon>
    </lineage>
</organism>
<feature type="compositionally biased region" description="Pro residues" evidence="2">
    <location>
        <begin position="404"/>
        <end position="415"/>
    </location>
</feature>
<protein>
    <submittedName>
        <fullName evidence="3">Uncharacterized protein</fullName>
    </submittedName>
</protein>
<feature type="region of interest" description="Disordered" evidence="2">
    <location>
        <begin position="259"/>
        <end position="368"/>
    </location>
</feature>
<dbReference type="STRING" id="7266.A0A3B0K184"/>